<dbReference type="InterPro" id="IPR027417">
    <property type="entry name" value="P-loop_NTPase"/>
</dbReference>
<dbReference type="Gene3D" id="3.40.50.300">
    <property type="entry name" value="P-loop containing nucleotide triphosphate hydrolases"/>
    <property type="match status" value="2"/>
</dbReference>
<dbReference type="AlphaFoldDB" id="A0A2V1IML4"/>
<proteinExistence type="predicted"/>
<evidence type="ECO:0000313" key="3">
    <source>
        <dbReference type="Proteomes" id="UP000244905"/>
    </source>
</evidence>
<evidence type="ECO:0000313" key="2">
    <source>
        <dbReference type="EMBL" id="PWB04393.1"/>
    </source>
</evidence>
<evidence type="ECO:0000259" key="1">
    <source>
        <dbReference type="Pfam" id="PF13304"/>
    </source>
</evidence>
<feature type="domain" description="ATPase AAA-type core" evidence="1">
    <location>
        <begin position="31"/>
        <end position="280"/>
    </location>
</feature>
<organism evidence="2 3">
    <name type="scientific">Duncaniella muris</name>
    <dbReference type="NCBI Taxonomy" id="2094150"/>
    <lineage>
        <taxon>Bacteria</taxon>
        <taxon>Pseudomonadati</taxon>
        <taxon>Bacteroidota</taxon>
        <taxon>Bacteroidia</taxon>
        <taxon>Bacteroidales</taxon>
        <taxon>Muribaculaceae</taxon>
        <taxon>Duncaniella</taxon>
    </lineage>
</organism>
<comment type="caution">
    <text evidence="2">The sequence shown here is derived from an EMBL/GenBank/DDBJ whole genome shotgun (WGS) entry which is preliminary data.</text>
</comment>
<dbReference type="InterPro" id="IPR003959">
    <property type="entry name" value="ATPase_AAA_core"/>
</dbReference>
<dbReference type="PANTHER" id="PTHR43581:SF4">
    <property type="entry name" value="ATP_GTP PHOSPHATASE"/>
    <property type="match status" value="1"/>
</dbReference>
<dbReference type="Proteomes" id="UP000244905">
    <property type="component" value="Unassembled WGS sequence"/>
</dbReference>
<gene>
    <name evidence="2" type="ORF">C5O23_00280</name>
</gene>
<dbReference type="EMBL" id="PUEC01000001">
    <property type="protein sequence ID" value="PWB04393.1"/>
    <property type="molecule type" value="Genomic_DNA"/>
</dbReference>
<dbReference type="InterPro" id="IPR051396">
    <property type="entry name" value="Bact_Antivir_Def_Nuclease"/>
</dbReference>
<keyword evidence="3" id="KW-1185">Reference proteome</keyword>
<accession>A0A2V1IML4</accession>
<protein>
    <recommendedName>
        <fullName evidence="1">ATPase AAA-type core domain-containing protein</fullName>
    </recommendedName>
</protein>
<dbReference type="RefSeq" id="WP_107030949.1">
    <property type="nucleotide sequence ID" value="NZ_CARXIO010000044.1"/>
</dbReference>
<dbReference type="SUPFAM" id="SSF52540">
    <property type="entry name" value="P-loop containing nucleoside triphosphate hydrolases"/>
    <property type="match status" value="1"/>
</dbReference>
<sequence length="332" mass="36374">MDKSAPSNLTSVSIKNFKSVKSVTLSDCRRINVLIGRPNVGKSNILEALALFDVPYMVNSSNKSLRNLLRIENTADLFHNGVATAPVEVSADGNTINVIRGANNGLSVDISIHGEVSKYAFSSSLTLSTKKDPTVLPGVLAYFFPKHFVPESSNIGFLLPPSGGNLMETVANLPDLKSGLAELFHGYGLKMMFDSGSQQIKAMRENGLDMFLVPFSSLADSLQRLIFYKAAIESNRNKVLCFEEPEAHTFPPYISNVVNDIIAGDSNQFFITTHSPYVMSSLLESAGNDLAVYVVDMEDNSTVVKRLTDNQLQEAYDNGMDMFYNLEAYLGK</sequence>
<dbReference type="GeneID" id="82524784"/>
<dbReference type="Pfam" id="PF13304">
    <property type="entry name" value="AAA_21"/>
    <property type="match status" value="1"/>
</dbReference>
<name>A0A2V1IML4_9BACT</name>
<dbReference type="PANTHER" id="PTHR43581">
    <property type="entry name" value="ATP/GTP PHOSPHATASE"/>
    <property type="match status" value="1"/>
</dbReference>
<reference evidence="3" key="1">
    <citation type="submission" date="2018-02" db="EMBL/GenBank/DDBJ databases">
        <authorList>
            <person name="Clavel T."/>
            <person name="Strowig T."/>
        </authorList>
    </citation>
    <scope>NUCLEOTIDE SEQUENCE [LARGE SCALE GENOMIC DNA]</scope>
    <source>
        <strain evidence="3">DSM 103720</strain>
    </source>
</reference>